<dbReference type="Proteomes" id="UP000001542">
    <property type="component" value="Unassembled WGS sequence"/>
</dbReference>
<organism evidence="1 2">
    <name type="scientific">Trichomonas vaginalis (strain ATCC PRA-98 / G3)</name>
    <dbReference type="NCBI Taxonomy" id="412133"/>
    <lineage>
        <taxon>Eukaryota</taxon>
        <taxon>Metamonada</taxon>
        <taxon>Parabasalia</taxon>
        <taxon>Trichomonadida</taxon>
        <taxon>Trichomonadidae</taxon>
        <taxon>Trichomonas</taxon>
    </lineage>
</organism>
<dbReference type="EMBL" id="DS113869">
    <property type="protein sequence ID" value="EAX94229.1"/>
    <property type="molecule type" value="Genomic_DNA"/>
</dbReference>
<dbReference type="VEuPathDB" id="TrichDB:TVAGG3_0616560"/>
<name>A2FLH9_TRIV3</name>
<dbReference type="Gene3D" id="1.25.10.10">
    <property type="entry name" value="Leucine-rich Repeat Variant"/>
    <property type="match status" value="1"/>
</dbReference>
<dbReference type="InParanoid" id="A2FLH9"/>
<dbReference type="InterPro" id="IPR016024">
    <property type="entry name" value="ARM-type_fold"/>
</dbReference>
<evidence type="ECO:0000313" key="1">
    <source>
        <dbReference type="EMBL" id="EAX94229.1"/>
    </source>
</evidence>
<keyword evidence="2" id="KW-1185">Reference proteome</keyword>
<accession>A2FLH9</accession>
<protein>
    <submittedName>
        <fullName evidence="1">Uncharacterized protein</fullName>
    </submittedName>
</protein>
<proteinExistence type="predicted"/>
<gene>
    <name evidence="1" type="ORF">TVAG_001460</name>
</gene>
<dbReference type="VEuPathDB" id="TrichDB:TVAG_001460"/>
<reference evidence="1" key="2">
    <citation type="journal article" date="2007" name="Science">
        <title>Draft genome sequence of the sexually transmitted pathogen Trichomonas vaginalis.</title>
        <authorList>
            <person name="Carlton J.M."/>
            <person name="Hirt R.P."/>
            <person name="Silva J.C."/>
            <person name="Delcher A.L."/>
            <person name="Schatz M."/>
            <person name="Zhao Q."/>
            <person name="Wortman J.R."/>
            <person name="Bidwell S.L."/>
            <person name="Alsmark U.C.M."/>
            <person name="Besteiro S."/>
            <person name="Sicheritz-Ponten T."/>
            <person name="Noel C.J."/>
            <person name="Dacks J.B."/>
            <person name="Foster P.G."/>
            <person name="Simillion C."/>
            <person name="Van de Peer Y."/>
            <person name="Miranda-Saavedra D."/>
            <person name="Barton G.J."/>
            <person name="Westrop G.D."/>
            <person name="Mueller S."/>
            <person name="Dessi D."/>
            <person name="Fiori P.L."/>
            <person name="Ren Q."/>
            <person name="Paulsen I."/>
            <person name="Zhang H."/>
            <person name="Bastida-Corcuera F.D."/>
            <person name="Simoes-Barbosa A."/>
            <person name="Brown M.T."/>
            <person name="Hayes R.D."/>
            <person name="Mukherjee M."/>
            <person name="Okumura C.Y."/>
            <person name="Schneider R."/>
            <person name="Smith A.J."/>
            <person name="Vanacova S."/>
            <person name="Villalvazo M."/>
            <person name="Haas B.J."/>
            <person name="Pertea M."/>
            <person name="Feldblyum T.V."/>
            <person name="Utterback T.R."/>
            <person name="Shu C.L."/>
            <person name="Osoegawa K."/>
            <person name="de Jong P.J."/>
            <person name="Hrdy I."/>
            <person name="Horvathova L."/>
            <person name="Zubacova Z."/>
            <person name="Dolezal P."/>
            <person name="Malik S.B."/>
            <person name="Logsdon J.M. Jr."/>
            <person name="Henze K."/>
            <person name="Gupta A."/>
            <person name="Wang C.C."/>
            <person name="Dunne R.L."/>
            <person name="Upcroft J.A."/>
            <person name="Upcroft P."/>
            <person name="White O."/>
            <person name="Salzberg S.L."/>
            <person name="Tang P."/>
            <person name="Chiu C.-H."/>
            <person name="Lee Y.-S."/>
            <person name="Embley T.M."/>
            <person name="Coombs G.H."/>
            <person name="Mottram J.C."/>
            <person name="Tachezy J."/>
            <person name="Fraser-Liggett C.M."/>
            <person name="Johnson P.J."/>
        </authorList>
    </citation>
    <scope>NUCLEOTIDE SEQUENCE [LARGE SCALE GENOMIC DNA]</scope>
    <source>
        <strain evidence="1">G3</strain>
    </source>
</reference>
<dbReference type="InterPro" id="IPR011989">
    <property type="entry name" value="ARM-like"/>
</dbReference>
<evidence type="ECO:0000313" key="2">
    <source>
        <dbReference type="Proteomes" id="UP000001542"/>
    </source>
</evidence>
<dbReference type="KEGG" id="tva:4751956"/>
<sequence>MSSKVELLITLVNKGEESQQENALNIYNELMEDPVSFYFQLEEILRSNKNSLVKYQACNFMEIILRTKIDQFSQEQLDHLRQGIPDLCEKLENDDFKHFTIIPMRLLKGCDQEWRDFYAKTTGKSYSLELAIQMHDHLDKDVMQQPIVNDTKFAFSYKDQLCNSPNKIAPIVFCKLIGLYASLYPDRAEDIVDHLPKILEMAKNSRQYDYYLFNIFWNQLGIIFSEIAAQIPIFYDFANVAFEYSSDESLNLYYRLVPLFMFGKTVRDISMILVLKSRTV</sequence>
<dbReference type="SUPFAM" id="SSF48371">
    <property type="entry name" value="ARM repeat"/>
    <property type="match status" value="1"/>
</dbReference>
<dbReference type="RefSeq" id="XP_001307159.1">
    <property type="nucleotide sequence ID" value="XM_001307158.1"/>
</dbReference>
<reference evidence="1" key="1">
    <citation type="submission" date="2006-10" db="EMBL/GenBank/DDBJ databases">
        <authorList>
            <person name="Amadeo P."/>
            <person name="Zhao Q."/>
            <person name="Wortman J."/>
            <person name="Fraser-Liggett C."/>
            <person name="Carlton J."/>
        </authorList>
    </citation>
    <scope>NUCLEOTIDE SEQUENCE</scope>
    <source>
        <strain evidence="1">G3</strain>
    </source>
</reference>
<dbReference type="AlphaFoldDB" id="A2FLH9"/>
<dbReference type="SMR" id="A2FLH9"/>